<gene>
    <name evidence="2" type="ORF">KJ970_07650</name>
</gene>
<dbReference type="AlphaFoldDB" id="A0A948W5T8"/>
<feature type="domain" description="FlgD/Vpr Ig-like" evidence="1">
    <location>
        <begin position="147"/>
        <end position="202"/>
    </location>
</feature>
<evidence type="ECO:0000313" key="2">
    <source>
        <dbReference type="EMBL" id="MBU2690789.1"/>
    </source>
</evidence>
<dbReference type="EMBL" id="JAHJDP010000037">
    <property type="protein sequence ID" value="MBU2690789.1"/>
    <property type="molecule type" value="Genomic_DNA"/>
</dbReference>
<sequence length="216" mass="23187">MGAGLYAEMGSHLMIENSIIAFNTTMQGLVTVDTSTAALACCDIYGNEGGDWVGSIAGQYGVDGNISLDPIFCDPLFQNFTLQSDSPCLAFSPPNTSCDLLGAWPQGCLAAATVEWGDDVPAQGRLSSCSPNPFQFATQITYIIPETSPDARVQLRIIDLQGRVIQTLVDGNRSPGVYQAAWDGTNQIGASIADGIYFYQMKWNGKTETRRLALVK</sequence>
<dbReference type="Proteomes" id="UP000777784">
    <property type="component" value="Unassembled WGS sequence"/>
</dbReference>
<dbReference type="InterPro" id="IPR025965">
    <property type="entry name" value="FlgD/Vpr_Ig-like"/>
</dbReference>
<dbReference type="Gene3D" id="2.60.40.4070">
    <property type="match status" value="1"/>
</dbReference>
<evidence type="ECO:0000259" key="1">
    <source>
        <dbReference type="Pfam" id="PF13860"/>
    </source>
</evidence>
<dbReference type="InterPro" id="IPR026444">
    <property type="entry name" value="Secre_tail"/>
</dbReference>
<comment type="caution">
    <text evidence="2">The sequence shown here is derived from an EMBL/GenBank/DDBJ whole genome shotgun (WGS) entry which is preliminary data.</text>
</comment>
<protein>
    <submittedName>
        <fullName evidence="2">T9SS type A sorting domain-containing protein</fullName>
    </submittedName>
</protein>
<dbReference type="NCBIfam" id="TIGR04183">
    <property type="entry name" value="Por_Secre_tail"/>
    <property type="match status" value="1"/>
</dbReference>
<reference evidence="2" key="1">
    <citation type="submission" date="2021-05" db="EMBL/GenBank/DDBJ databases">
        <title>Energy efficiency and biological interactions define the core microbiome of deep oligotrophic groundwater.</title>
        <authorList>
            <person name="Mehrshad M."/>
            <person name="Lopez-Fernandez M."/>
            <person name="Bell E."/>
            <person name="Bernier-Latmani R."/>
            <person name="Bertilsson S."/>
            <person name="Dopson M."/>
        </authorList>
    </citation>
    <scope>NUCLEOTIDE SEQUENCE</scope>
    <source>
        <strain evidence="2">Modern_marine.mb.64</strain>
    </source>
</reference>
<organism evidence="2 3">
    <name type="scientific">Eiseniibacteriota bacterium</name>
    <dbReference type="NCBI Taxonomy" id="2212470"/>
    <lineage>
        <taxon>Bacteria</taxon>
        <taxon>Candidatus Eiseniibacteriota</taxon>
    </lineage>
</organism>
<proteinExistence type="predicted"/>
<dbReference type="Pfam" id="PF13860">
    <property type="entry name" value="FlgD_ig"/>
    <property type="match status" value="1"/>
</dbReference>
<name>A0A948W5T8_UNCEI</name>
<accession>A0A948W5T8</accession>
<evidence type="ECO:0000313" key="3">
    <source>
        <dbReference type="Proteomes" id="UP000777784"/>
    </source>
</evidence>